<protein>
    <recommendedName>
        <fullName evidence="6">ALA-interacting subunit</fullName>
    </recommendedName>
</protein>
<evidence type="ECO:0000313" key="9">
    <source>
        <dbReference type="Proteomes" id="UP000017836"/>
    </source>
</evidence>
<dbReference type="HOGENOM" id="CLU_025025_0_1_1"/>
<name>W1NVC7_AMBTC</name>
<dbReference type="GO" id="GO:0005886">
    <property type="term" value="C:plasma membrane"/>
    <property type="evidence" value="ECO:0000318"/>
    <property type="project" value="GO_Central"/>
</dbReference>
<evidence type="ECO:0000256" key="6">
    <source>
        <dbReference type="PIRNR" id="PIRNR015840"/>
    </source>
</evidence>
<dbReference type="OMA" id="IPWSMFN"/>
<dbReference type="STRING" id="13333.W1NVC7"/>
<evidence type="ECO:0000256" key="5">
    <source>
        <dbReference type="ARBA" id="ARBA00023136"/>
    </source>
</evidence>
<dbReference type="Proteomes" id="UP000017836">
    <property type="component" value="Unassembled WGS sequence"/>
</dbReference>
<feature type="transmembrane region" description="Helical" evidence="7">
    <location>
        <begin position="75"/>
        <end position="97"/>
    </location>
</feature>
<accession>W1NVC7</accession>
<keyword evidence="4 7" id="KW-1133">Transmembrane helix</keyword>
<reference evidence="9" key="1">
    <citation type="journal article" date="2013" name="Science">
        <title>The Amborella genome and the evolution of flowering plants.</title>
        <authorList>
            <consortium name="Amborella Genome Project"/>
        </authorList>
    </citation>
    <scope>NUCLEOTIDE SEQUENCE [LARGE SCALE GENOMIC DNA]</scope>
</reference>
<dbReference type="GO" id="GO:0005783">
    <property type="term" value="C:endoplasmic reticulum"/>
    <property type="evidence" value="ECO:0000318"/>
    <property type="project" value="GO_Central"/>
</dbReference>
<evidence type="ECO:0000256" key="4">
    <source>
        <dbReference type="ARBA" id="ARBA00022989"/>
    </source>
</evidence>
<organism evidence="8 9">
    <name type="scientific">Amborella trichopoda</name>
    <dbReference type="NCBI Taxonomy" id="13333"/>
    <lineage>
        <taxon>Eukaryota</taxon>
        <taxon>Viridiplantae</taxon>
        <taxon>Streptophyta</taxon>
        <taxon>Embryophyta</taxon>
        <taxon>Tracheophyta</taxon>
        <taxon>Spermatophyta</taxon>
        <taxon>Magnoliopsida</taxon>
        <taxon>Amborellales</taxon>
        <taxon>Amborellaceae</taxon>
        <taxon>Amborella</taxon>
    </lineage>
</organism>
<dbReference type="Pfam" id="PF03381">
    <property type="entry name" value="CDC50"/>
    <property type="match status" value="1"/>
</dbReference>
<dbReference type="PIRSF" id="PIRSF015840">
    <property type="entry name" value="DUF284_TM_euk"/>
    <property type="match status" value="1"/>
</dbReference>
<evidence type="ECO:0000256" key="2">
    <source>
        <dbReference type="ARBA" id="ARBA00009457"/>
    </source>
</evidence>
<dbReference type="AlphaFoldDB" id="W1NVC7"/>
<dbReference type="EMBL" id="KI395040">
    <property type="protein sequence ID" value="ERM99185.1"/>
    <property type="molecule type" value="Genomic_DNA"/>
</dbReference>
<comment type="similarity">
    <text evidence="2 6">Belongs to the CDC50/LEM3 family.</text>
</comment>
<evidence type="ECO:0000313" key="8">
    <source>
        <dbReference type="EMBL" id="ERM99185.1"/>
    </source>
</evidence>
<dbReference type="PANTHER" id="PTHR10926:SF29">
    <property type="entry name" value="ALA-INTERACTING SUBUNIT 2-RELATED"/>
    <property type="match status" value="1"/>
</dbReference>
<keyword evidence="3 7" id="KW-0812">Transmembrane</keyword>
<evidence type="ECO:0000256" key="7">
    <source>
        <dbReference type="SAM" id="Phobius"/>
    </source>
</evidence>
<evidence type="ECO:0000256" key="3">
    <source>
        <dbReference type="ARBA" id="ARBA00022692"/>
    </source>
</evidence>
<dbReference type="InterPro" id="IPR005045">
    <property type="entry name" value="CDC50/LEM3_fam"/>
</dbReference>
<dbReference type="eggNOG" id="KOG2952">
    <property type="taxonomic scope" value="Eukaryota"/>
</dbReference>
<dbReference type="GO" id="GO:0005794">
    <property type="term" value="C:Golgi apparatus"/>
    <property type="evidence" value="ECO:0000318"/>
    <property type="project" value="GO_Central"/>
</dbReference>
<dbReference type="Gramene" id="ERM99185">
    <property type="protein sequence ID" value="ERM99185"/>
    <property type="gene ID" value="AMTR_s00092p00078610"/>
</dbReference>
<keyword evidence="5 6" id="KW-0472">Membrane</keyword>
<evidence type="ECO:0000256" key="1">
    <source>
        <dbReference type="ARBA" id="ARBA00004370"/>
    </source>
</evidence>
<proteinExistence type="inferred from homology"/>
<dbReference type="PANTHER" id="PTHR10926">
    <property type="entry name" value="CELL CYCLE CONTROL PROTEIN 50"/>
    <property type="match status" value="1"/>
</dbReference>
<comment type="subcellular location">
    <subcellularLocation>
        <location evidence="1">Membrane</location>
    </subcellularLocation>
</comment>
<keyword evidence="9" id="KW-1185">Reference proteome</keyword>
<sequence length="376" mass="42575">MGWLQRRPVYQDQVLKELHVEDRSSILGSMDNDEASTSGSNLEIHSGFRNTLHSSVYGFTQQNLPACKPVLTPGWVITMFLSVGFICIPIGVAALLASQSVVEIVDRYDTECIPEVFRDNKVAYIKDDSISKNCTRILKVPSYMKAPIYVYYQLDSFYQNHRRYVKSRSDRQLLYGLKYTDTASCKPEETGNGLPIVPCGLVAWSLFNDTYNFVHESVELKVNRKNIAWKSDREHKFGKDVYPFNFQNGSLIGGAKLDPQIPLSEQEDLMVWMRTAALPSFRKLYGVIEIDLDADEILTVFLSNNYNTYSFGGKKRLVLSTKSWLGGKNNFLAVACLAVGSSCIFMALLFVLLHVRNPRTFGDPTYLTLDRKSNFA</sequence>
<gene>
    <name evidence="8" type="ORF">AMTR_s00092p00078610</name>
</gene>
<feature type="transmembrane region" description="Helical" evidence="7">
    <location>
        <begin position="331"/>
        <end position="355"/>
    </location>
</feature>